<protein>
    <submittedName>
        <fullName evidence="2">IopB</fullName>
    </submittedName>
</protein>
<gene>
    <name evidence="2" type="ORF">CDO52_02395</name>
</gene>
<name>A0A223S0Z5_9ACTN</name>
<evidence type="ECO:0000313" key="2">
    <source>
        <dbReference type="EMBL" id="ASU81790.1"/>
    </source>
</evidence>
<keyword evidence="3" id="KW-1185">Reference proteome</keyword>
<accession>A0A223S0Z5</accession>
<dbReference type="SMART" id="SM01236">
    <property type="entry name" value="Haem_oxygenase_2"/>
    <property type="match status" value="1"/>
</dbReference>
<dbReference type="KEGG" id="ngv:CDO52_02395"/>
<dbReference type="Gene3D" id="1.20.910.10">
    <property type="entry name" value="Heme oxygenase-like"/>
    <property type="match status" value="1"/>
</dbReference>
<feature type="region of interest" description="Disordered" evidence="1">
    <location>
        <begin position="51"/>
        <end position="72"/>
    </location>
</feature>
<dbReference type="InterPro" id="IPR016084">
    <property type="entry name" value="Haem_Oase-like_multi-hlx"/>
</dbReference>
<reference evidence="2 3" key="1">
    <citation type="submission" date="2017-08" db="EMBL/GenBank/DDBJ databases">
        <title>The complete genome sequence of Nocardiopsis gilva YIM 90087.</title>
        <authorList>
            <person name="Yin M."/>
            <person name="Tang S."/>
        </authorList>
    </citation>
    <scope>NUCLEOTIDE SEQUENCE [LARGE SCALE GENOMIC DNA]</scope>
    <source>
        <strain evidence="2 3">YIM 90087</strain>
    </source>
</reference>
<proteinExistence type="predicted"/>
<feature type="region of interest" description="Disordered" evidence="1">
    <location>
        <begin position="408"/>
        <end position="483"/>
    </location>
</feature>
<sequence>MNTLTESSGATPGIEEYRRLYLAALDPEAWFGTDPADAGFRAIRAALSHVGAGGPDDTPSGEDAAAHAEPGPAPTDLAALISAAREWSATTTERYRRAFGTGDRATLVQRVLLDCAPLNLNAGAWLQWLSSAGNAETEAVLRVLALYASDVGVGRADASRGDMYRELMRRHGVEDAATTPIRLATSDRVASESFRLPALLLGMSRRPDAFRAEILGADLCLRAVGCLPPIAAVSGDLAVHADPLALDVGSGRPEDDASALERSSAAAEAFLSEAETPAQAARFRNGFHWALAELSEWCDRLLGELTLTHHPDYDMWRLICTRARQAAVYHREFYLEGLPLSEWFQNLDAGPTAFLGALARSHLVKPGRPDASPLIRGLIGEKGPMFRVFTDTDVVVIRAWIESLPDPGSVLHRSPDEEPPEHAELREAQHGWYRPDEPRRAEAERGADRRGREANEPSPAAAVSAGPPPVPSPSGGVPVSGTIGGRSLRDAYHALLNREDPTGNLRDLAYAYATRWLARSRYRLAHAPNQLPHRWDREQGLRTWLGDQHARHGAEYDDGETPIPAREDLIDSTLQLAPLILIDGGWLQGFTDYDHASSGVGHFLFQTYWDELGNGEIRLNHPLIYRNLLREMDIELPPTSSREFADWPGFHDASFALPVYWLCISRFPRTFMPEILGLNLAMELSGVGGGYRSGRVALQHYGYSTQFVDLHNTIDNVSTGHSAWAIDAIDNYMAYLPTVVGPGKEPEMWDRIRVGHRSLTPPTTLMARVYASGVVTTASARGRLLGSRS</sequence>
<dbReference type="AlphaFoldDB" id="A0A223S0Z5"/>
<organism evidence="2 3">
    <name type="scientific">Nocardiopsis gilva YIM 90087</name>
    <dbReference type="NCBI Taxonomy" id="1235441"/>
    <lineage>
        <taxon>Bacteria</taxon>
        <taxon>Bacillati</taxon>
        <taxon>Actinomycetota</taxon>
        <taxon>Actinomycetes</taxon>
        <taxon>Streptosporangiales</taxon>
        <taxon>Nocardiopsidaceae</taxon>
        <taxon>Nocardiopsis</taxon>
    </lineage>
</organism>
<evidence type="ECO:0000256" key="1">
    <source>
        <dbReference type="SAM" id="MobiDB-lite"/>
    </source>
</evidence>
<dbReference type="RefSeq" id="WP_017621868.1">
    <property type="nucleotide sequence ID" value="NZ_ANBG01000447.1"/>
</dbReference>
<dbReference type="OrthoDB" id="6635957at2"/>
<dbReference type="Pfam" id="PF14518">
    <property type="entry name" value="Haem_oxygenas_2"/>
    <property type="match status" value="1"/>
</dbReference>
<evidence type="ECO:0000313" key="3">
    <source>
        <dbReference type="Proteomes" id="UP000215005"/>
    </source>
</evidence>
<dbReference type="EMBL" id="CP022753">
    <property type="protein sequence ID" value="ASU81790.1"/>
    <property type="molecule type" value="Genomic_DNA"/>
</dbReference>
<dbReference type="Proteomes" id="UP000215005">
    <property type="component" value="Chromosome"/>
</dbReference>
<feature type="compositionally biased region" description="Basic and acidic residues" evidence="1">
    <location>
        <begin position="413"/>
        <end position="455"/>
    </location>
</feature>